<dbReference type="Proteomes" id="UP000504607">
    <property type="component" value="Unplaced"/>
</dbReference>
<dbReference type="InterPro" id="IPR005491">
    <property type="entry name" value="ENT_dom"/>
</dbReference>
<dbReference type="FunCoup" id="A0A6I9SMU3">
    <property type="interactions" value="432"/>
</dbReference>
<dbReference type="AlphaFoldDB" id="A0A6I9SMU3"/>
<proteinExistence type="predicted"/>
<dbReference type="RefSeq" id="XP_010942488.1">
    <property type="nucleotide sequence ID" value="XM_010944186.1"/>
</dbReference>
<evidence type="ECO:0000313" key="4">
    <source>
        <dbReference type="Proteomes" id="UP000504607"/>
    </source>
</evidence>
<evidence type="ECO:0000313" key="5">
    <source>
        <dbReference type="RefSeq" id="XP_010942488.1"/>
    </source>
</evidence>
<dbReference type="PANTHER" id="PTHR31917:SF5">
    <property type="entry name" value="OS02G0204500 PROTEIN"/>
    <property type="match status" value="1"/>
</dbReference>
<organism evidence="4 5">
    <name type="scientific">Elaeis guineensis var. tenera</name>
    <name type="common">Oil palm</name>
    <dbReference type="NCBI Taxonomy" id="51953"/>
    <lineage>
        <taxon>Eukaryota</taxon>
        <taxon>Viridiplantae</taxon>
        <taxon>Streptophyta</taxon>
        <taxon>Embryophyta</taxon>
        <taxon>Tracheophyta</taxon>
        <taxon>Spermatophyta</taxon>
        <taxon>Magnoliopsida</taxon>
        <taxon>Liliopsida</taxon>
        <taxon>Arecaceae</taxon>
        <taxon>Arecoideae</taxon>
        <taxon>Cocoseae</taxon>
        <taxon>Elaeidinae</taxon>
        <taxon>Elaeis</taxon>
    </lineage>
</organism>
<dbReference type="GO" id="GO:0005634">
    <property type="term" value="C:nucleus"/>
    <property type="evidence" value="ECO:0007669"/>
    <property type="project" value="UniProtKB-SubCell"/>
</dbReference>
<reference evidence="5" key="1">
    <citation type="submission" date="2025-08" db="UniProtKB">
        <authorList>
            <consortium name="RefSeq"/>
        </authorList>
    </citation>
    <scope>IDENTIFICATION</scope>
</reference>
<comment type="subcellular location">
    <subcellularLocation>
        <location evidence="1">Nucleus</location>
    </subcellularLocation>
</comment>
<dbReference type="SMART" id="SM01191">
    <property type="entry name" value="ENT"/>
    <property type="match status" value="1"/>
</dbReference>
<dbReference type="InterPro" id="IPR008395">
    <property type="entry name" value="Agenet-like_dom"/>
</dbReference>
<feature type="domain" description="ENT" evidence="3">
    <location>
        <begin position="267"/>
        <end position="332"/>
    </location>
</feature>
<dbReference type="GeneID" id="105060469"/>
<evidence type="ECO:0000259" key="3">
    <source>
        <dbReference type="PROSITE" id="PS51138"/>
    </source>
</evidence>
<dbReference type="Pfam" id="PF03735">
    <property type="entry name" value="ENT"/>
    <property type="match status" value="1"/>
</dbReference>
<keyword evidence="4" id="KW-1185">Reference proteome</keyword>
<dbReference type="InParanoid" id="A0A6I9SMU3"/>
<evidence type="ECO:0000256" key="1">
    <source>
        <dbReference type="ARBA" id="ARBA00004123"/>
    </source>
</evidence>
<dbReference type="PROSITE" id="PS51138">
    <property type="entry name" value="ENT"/>
    <property type="match status" value="1"/>
</dbReference>
<gene>
    <name evidence="5" type="primary">LOC105060469</name>
</gene>
<sequence>MAVMRLKKGTKVEIWSKCGSWRPAEIISGNGHTYSVKYDSHQRAMATVTERVPRKVIRPLPPSVDCMMYWSPGDIVEALENHSWKLVQVLSAAAGDCYFVKILGSSKHIIAHKSEIRVRQAWKDNHWVIIQEDAARFKDGNMVRRSAVDEEVNSPVPQPSQELKNHQVEEQVPHKYHSGFEEGWRKRRRIYSSPLKLCTHDSLNHTEHNDARSVSSSIGSCSPCGGPSRPYCNPAACPTQDTDSSLSTVDAYRRAIKKLYSAKKDEWAGKFHHLELHAYHLTLMKLNSSGTLTWKQEGYLTNLRLGLHISNDEHQSELKRLASTQSDRESYA</sequence>
<keyword evidence="2" id="KW-0539">Nucleus</keyword>
<protein>
    <submittedName>
        <fullName evidence="5">Uncharacterized protein LOC105060469</fullName>
    </submittedName>
</protein>
<dbReference type="Gene3D" id="1.10.1240.40">
    <property type="entry name" value="ENT domain"/>
    <property type="match status" value="1"/>
</dbReference>
<dbReference type="Pfam" id="PF05641">
    <property type="entry name" value="Agenet"/>
    <property type="match status" value="1"/>
</dbReference>
<accession>A0A6I9SMU3</accession>
<dbReference type="PANTHER" id="PTHR31917">
    <property type="entry name" value="AGENET DOMAIN-CONTAINING PROTEIN-RELATED"/>
    <property type="match status" value="1"/>
</dbReference>
<name>A0A6I9SMU3_ELAGV</name>
<dbReference type="SMART" id="SM00743">
    <property type="entry name" value="Agenet"/>
    <property type="match status" value="2"/>
</dbReference>
<evidence type="ECO:0000256" key="2">
    <source>
        <dbReference type="ARBA" id="ARBA00023242"/>
    </source>
</evidence>
<dbReference type="InterPro" id="IPR036142">
    <property type="entry name" value="ENT_dom-like_sf"/>
</dbReference>
<dbReference type="InterPro" id="IPR014002">
    <property type="entry name" value="Agenet_dom_plant"/>
</dbReference>
<dbReference type="RefSeq" id="XP_073117387.1">
    <property type="nucleotide sequence ID" value="XM_073261286.1"/>
</dbReference>
<dbReference type="OrthoDB" id="663550at2759"/>
<dbReference type="SUPFAM" id="SSF158639">
    <property type="entry name" value="ENT-like"/>
    <property type="match status" value="1"/>
</dbReference>